<dbReference type="Pfam" id="PF00085">
    <property type="entry name" value="Thioredoxin"/>
    <property type="match status" value="1"/>
</dbReference>
<dbReference type="InterPro" id="IPR017937">
    <property type="entry name" value="Thioredoxin_CS"/>
</dbReference>
<dbReference type="FunFam" id="3.40.30.10:FF:000001">
    <property type="entry name" value="Thioredoxin"/>
    <property type="match status" value="1"/>
</dbReference>
<dbReference type="GO" id="GO:0005829">
    <property type="term" value="C:cytosol"/>
    <property type="evidence" value="ECO:0007669"/>
    <property type="project" value="TreeGrafter"/>
</dbReference>
<dbReference type="Gene3D" id="3.40.30.10">
    <property type="entry name" value="Glutaredoxin"/>
    <property type="match status" value="1"/>
</dbReference>
<accession>A0A1H5ZPI7</accession>
<dbReference type="InterPro" id="IPR005746">
    <property type="entry name" value="Thioredoxin"/>
</dbReference>
<evidence type="ECO:0000256" key="7">
    <source>
        <dbReference type="PIRNR" id="PIRNR000077"/>
    </source>
</evidence>
<dbReference type="InterPro" id="IPR013766">
    <property type="entry name" value="Thioredoxin_domain"/>
</dbReference>
<dbReference type="CDD" id="cd02947">
    <property type="entry name" value="TRX_family"/>
    <property type="match status" value="1"/>
</dbReference>
<evidence type="ECO:0000259" key="10">
    <source>
        <dbReference type="PROSITE" id="PS51352"/>
    </source>
</evidence>
<evidence type="ECO:0000256" key="4">
    <source>
        <dbReference type="ARBA" id="ARBA00023157"/>
    </source>
</evidence>
<comment type="similarity">
    <text evidence="1 7">Belongs to the thioredoxin family.</text>
</comment>
<proteinExistence type="inferred from homology"/>
<feature type="site" description="Contributes to redox potential value" evidence="8">
    <location>
        <position position="36"/>
    </location>
</feature>
<keyword evidence="3" id="KW-0249">Electron transport</keyword>
<evidence type="ECO:0000256" key="1">
    <source>
        <dbReference type="ARBA" id="ARBA00008987"/>
    </source>
</evidence>
<feature type="domain" description="Thioredoxin" evidence="10">
    <location>
        <begin position="1"/>
        <end position="110"/>
    </location>
</feature>
<keyword evidence="5 9" id="KW-0676">Redox-active center</keyword>
<reference evidence="11 12" key="1">
    <citation type="submission" date="2016-10" db="EMBL/GenBank/DDBJ databases">
        <authorList>
            <person name="de Groot N.N."/>
        </authorList>
    </citation>
    <scope>NUCLEOTIDE SEQUENCE [LARGE SCALE GENOMIC DNA]</scope>
    <source>
        <strain evidence="11 12">DSM 22489</strain>
    </source>
</reference>
<feature type="site" description="Deprotonates C-terminal active site Cys" evidence="8">
    <location>
        <position position="28"/>
    </location>
</feature>
<dbReference type="RefSeq" id="WP_103933663.1">
    <property type="nucleotide sequence ID" value="NZ_FNVA01000004.1"/>
</dbReference>
<feature type="active site" description="Nucleophile" evidence="8">
    <location>
        <position position="34"/>
    </location>
</feature>
<dbReference type="PIRSF" id="PIRSF000077">
    <property type="entry name" value="Thioredoxin"/>
    <property type="match status" value="1"/>
</dbReference>
<protein>
    <recommendedName>
        <fullName evidence="6 7">Thioredoxin</fullName>
    </recommendedName>
</protein>
<evidence type="ECO:0000256" key="8">
    <source>
        <dbReference type="PIRSR" id="PIRSR000077-1"/>
    </source>
</evidence>
<evidence type="ECO:0000256" key="6">
    <source>
        <dbReference type="NCBIfam" id="TIGR01068"/>
    </source>
</evidence>
<dbReference type="PROSITE" id="PS51352">
    <property type="entry name" value="THIOREDOXIN_2"/>
    <property type="match status" value="1"/>
</dbReference>
<dbReference type="PANTHER" id="PTHR45663:SF11">
    <property type="entry name" value="GEO12009P1"/>
    <property type="match status" value="1"/>
</dbReference>
<keyword evidence="4 9" id="KW-1015">Disulfide bond</keyword>
<dbReference type="AlphaFoldDB" id="A0A1H5ZPI7"/>
<evidence type="ECO:0000256" key="2">
    <source>
        <dbReference type="ARBA" id="ARBA00022448"/>
    </source>
</evidence>
<evidence type="ECO:0000256" key="9">
    <source>
        <dbReference type="PIRSR" id="PIRSR000077-4"/>
    </source>
</evidence>
<evidence type="ECO:0000256" key="5">
    <source>
        <dbReference type="ARBA" id="ARBA00023284"/>
    </source>
</evidence>
<evidence type="ECO:0000313" key="12">
    <source>
        <dbReference type="Proteomes" id="UP000236728"/>
    </source>
</evidence>
<organism evidence="11 12">
    <name type="scientific">Bryocella elongata</name>
    <dbReference type="NCBI Taxonomy" id="863522"/>
    <lineage>
        <taxon>Bacteria</taxon>
        <taxon>Pseudomonadati</taxon>
        <taxon>Acidobacteriota</taxon>
        <taxon>Terriglobia</taxon>
        <taxon>Terriglobales</taxon>
        <taxon>Acidobacteriaceae</taxon>
        <taxon>Bryocella</taxon>
    </lineage>
</organism>
<dbReference type="OrthoDB" id="9790390at2"/>
<dbReference type="InterPro" id="IPR036249">
    <property type="entry name" value="Thioredoxin-like_sf"/>
</dbReference>
<dbReference type="GO" id="GO:0015035">
    <property type="term" value="F:protein-disulfide reductase activity"/>
    <property type="evidence" value="ECO:0007669"/>
    <property type="project" value="UniProtKB-UniRule"/>
</dbReference>
<evidence type="ECO:0000313" key="11">
    <source>
        <dbReference type="EMBL" id="SEG38319.1"/>
    </source>
</evidence>
<dbReference type="NCBIfam" id="TIGR01068">
    <property type="entry name" value="thioredoxin"/>
    <property type="match status" value="1"/>
</dbReference>
<dbReference type="PROSITE" id="PS00194">
    <property type="entry name" value="THIOREDOXIN_1"/>
    <property type="match status" value="1"/>
</dbReference>
<dbReference type="PRINTS" id="PR00421">
    <property type="entry name" value="THIOREDOXIN"/>
</dbReference>
<dbReference type="EMBL" id="FNVA01000004">
    <property type="protein sequence ID" value="SEG38319.1"/>
    <property type="molecule type" value="Genomic_DNA"/>
</dbReference>
<keyword evidence="12" id="KW-1185">Reference proteome</keyword>
<dbReference type="SUPFAM" id="SSF52833">
    <property type="entry name" value="Thioredoxin-like"/>
    <property type="match status" value="1"/>
</dbReference>
<name>A0A1H5ZPI7_9BACT</name>
<dbReference type="Proteomes" id="UP000236728">
    <property type="component" value="Unassembled WGS sequence"/>
</dbReference>
<evidence type="ECO:0000256" key="3">
    <source>
        <dbReference type="ARBA" id="ARBA00022982"/>
    </source>
</evidence>
<feature type="active site" description="Nucleophile" evidence="8">
    <location>
        <position position="37"/>
    </location>
</feature>
<dbReference type="PANTHER" id="PTHR45663">
    <property type="entry name" value="GEO12009P1"/>
    <property type="match status" value="1"/>
</dbReference>
<keyword evidence="2" id="KW-0813">Transport</keyword>
<feature type="disulfide bond" description="Redox-active" evidence="9">
    <location>
        <begin position="34"/>
        <end position="37"/>
    </location>
</feature>
<gene>
    <name evidence="11" type="ORF">SAMN05421819_2805</name>
</gene>
<dbReference type="GO" id="GO:0045454">
    <property type="term" value="P:cell redox homeostasis"/>
    <property type="evidence" value="ECO:0007669"/>
    <property type="project" value="TreeGrafter"/>
</dbReference>
<feature type="site" description="Contributes to redox potential value" evidence="8">
    <location>
        <position position="35"/>
    </location>
</feature>
<sequence length="110" mass="11992">MAGQFVSEVNDAEFEQQVLQSETPVLVDFWAAWCGPCRALAPVVDAIATENQGKLKVMKMDVDRNNMTPGRYGIRGIPALLFFKGGKVAHQITGFVPKDTVEAALKQVLA</sequence>